<dbReference type="Gene3D" id="3.30.530.20">
    <property type="match status" value="1"/>
</dbReference>
<comment type="caution">
    <text evidence="1">The sequence shown here is derived from an EMBL/GenBank/DDBJ whole genome shotgun (WGS) entry which is preliminary data.</text>
</comment>
<protein>
    <recommendedName>
        <fullName evidence="3">Polyketide cyclase / dehydrase and lipid transport</fullName>
    </recommendedName>
</protein>
<dbReference type="Proteomes" id="UP000194360">
    <property type="component" value="Unassembled WGS sequence"/>
</dbReference>
<proteinExistence type="predicted"/>
<dbReference type="OrthoDB" id="3574148at2"/>
<dbReference type="RefSeq" id="WP_085912281.1">
    <property type="nucleotide sequence ID" value="NZ_AP018920.1"/>
</dbReference>
<evidence type="ECO:0000313" key="1">
    <source>
        <dbReference type="EMBL" id="OSY41517.1"/>
    </source>
</evidence>
<keyword evidence="2" id="KW-1185">Reference proteome</keyword>
<evidence type="ECO:0008006" key="3">
    <source>
        <dbReference type="Google" id="ProtNLM"/>
    </source>
</evidence>
<accession>A0A1Y2N341</accession>
<organism evidence="1 2">
    <name type="scientific">Pseudonocardia autotrophica</name>
    <name type="common">Amycolata autotrophica</name>
    <name type="synonym">Nocardia autotrophica</name>
    <dbReference type="NCBI Taxonomy" id="2074"/>
    <lineage>
        <taxon>Bacteria</taxon>
        <taxon>Bacillati</taxon>
        <taxon>Actinomycetota</taxon>
        <taxon>Actinomycetes</taxon>
        <taxon>Pseudonocardiales</taxon>
        <taxon>Pseudonocardiaceae</taxon>
        <taxon>Pseudonocardia</taxon>
    </lineage>
</organism>
<evidence type="ECO:0000313" key="2">
    <source>
        <dbReference type="Proteomes" id="UP000194360"/>
    </source>
</evidence>
<gene>
    <name evidence="1" type="ORF">BG845_02008</name>
</gene>
<name>A0A1Y2N341_PSEAH</name>
<dbReference type="AlphaFoldDB" id="A0A1Y2N341"/>
<sequence>MAVWRVLTDPRLLPKLTPLLSRIDATEDDDGIWWRWHLVQIAVLGVGIKPVFTERMTFTEGKRIEFTHTPPPGVTEWAGAEGHYALTDAEPGADGAPATHLEISLSLHVDMPLSRLAAPVVTRTMQTTMDMTGDRFSANLLRHLHARER</sequence>
<dbReference type="EMBL" id="MIGB01000008">
    <property type="protein sequence ID" value="OSY41517.1"/>
    <property type="molecule type" value="Genomic_DNA"/>
</dbReference>
<dbReference type="SUPFAM" id="SSF55961">
    <property type="entry name" value="Bet v1-like"/>
    <property type="match status" value="1"/>
</dbReference>
<dbReference type="STRING" id="2074.BG845_02008"/>
<reference evidence="1 2" key="1">
    <citation type="submission" date="2016-09" db="EMBL/GenBank/DDBJ databases">
        <title>Pseudonocardia autotrophica DSM535, a candidate organism with high potential of specific P450 cytochromes.</title>
        <authorList>
            <person name="Grumaz C."/>
            <person name="Vainshtein Y."/>
            <person name="Kirstahler P."/>
            <person name="Sohn K."/>
        </authorList>
    </citation>
    <scope>NUCLEOTIDE SEQUENCE [LARGE SCALE GENOMIC DNA]</scope>
    <source>
        <strain evidence="1 2">DSM 535</strain>
    </source>
</reference>
<dbReference type="InterPro" id="IPR023393">
    <property type="entry name" value="START-like_dom_sf"/>
</dbReference>